<dbReference type="RefSeq" id="WP_128212008.1">
    <property type="nucleotide sequence ID" value="NZ_CP025746.1"/>
</dbReference>
<dbReference type="Proteomes" id="UP000286268">
    <property type="component" value="Chromosome"/>
</dbReference>
<evidence type="ECO:0000313" key="1">
    <source>
        <dbReference type="EMBL" id="QAA31229.1"/>
    </source>
</evidence>
<accession>A0A3R5QS62</accession>
<dbReference type="EMBL" id="CP025746">
    <property type="protein sequence ID" value="QAA31229.1"/>
    <property type="molecule type" value="Genomic_DNA"/>
</dbReference>
<reference evidence="1 2" key="1">
    <citation type="submission" date="2018-01" db="EMBL/GenBank/DDBJ databases">
        <title>Genome Sequencing and Assembly of Anaerobacter polyendosporus strain CT4.</title>
        <authorList>
            <person name="Tachaapaikoon C."/>
            <person name="Sutheeworapong S."/>
            <person name="Jenjaroenpun P."/>
            <person name="Wongsurawat T."/>
            <person name="Nookeaw I."/>
            <person name="Cheawchanlertfa P."/>
            <person name="Kosugi A."/>
            <person name="Cheevadhanarak S."/>
            <person name="Ratanakhanokchai K."/>
        </authorList>
    </citation>
    <scope>NUCLEOTIDE SEQUENCE [LARGE SCALE GENOMIC DNA]</scope>
    <source>
        <strain evidence="1 2">CT4</strain>
    </source>
</reference>
<sequence>MDLAKFKDIIQLLLFRCEIEEDIEKIKITYKGIEFEVEAERINQISENLSKMKGKDSIGIYSGNYYEVLVRRVNRRPGMSMRIVEKYLSMDDYQNKIHYELSKASDEYLLFLLEKLSEANMLKEFRRNFLFLSHVMFDRAKENAKKDFFEFLKLFFREIDTLKIRSEETRGYAEFEKLNNAYLFSLAYNLEFSVIEIKLLDEFISSERIMRIRRDHENPDPPKRKYIPDLIYHYQMAVSSESPFLQYISYYHIMEHFFEKIYNDELIRLVQYEISSPSFSIKRETDIKKVIKIINKKLQSRKEEFSVNEKEALELVLLKYIDIEKLKKKIAEYDETLIEYYKNTEVQFSGGYKIDLDTAQSKDAIKKISGRIYKTRNSLVHSKETDMLKYVPFKHDKYLIKEIPLLRFISEEIIIMTSELL</sequence>
<dbReference type="KEGG" id="cmah:C1I91_05980"/>
<dbReference type="OrthoDB" id="2988509at2"/>
<protein>
    <submittedName>
        <fullName evidence="1">Uncharacterized protein</fullName>
    </submittedName>
</protein>
<proteinExistence type="predicted"/>
<evidence type="ECO:0000313" key="2">
    <source>
        <dbReference type="Proteomes" id="UP000286268"/>
    </source>
</evidence>
<organism evidence="1 2">
    <name type="scientific">Clostridium manihotivorum</name>
    <dbReference type="NCBI Taxonomy" id="2320868"/>
    <lineage>
        <taxon>Bacteria</taxon>
        <taxon>Bacillati</taxon>
        <taxon>Bacillota</taxon>
        <taxon>Clostridia</taxon>
        <taxon>Eubacteriales</taxon>
        <taxon>Clostridiaceae</taxon>
        <taxon>Clostridium</taxon>
    </lineage>
</organism>
<dbReference type="AlphaFoldDB" id="A0A3R5QS62"/>
<gene>
    <name evidence="1" type="ORF">C1I91_05980</name>
</gene>
<keyword evidence="2" id="KW-1185">Reference proteome</keyword>
<name>A0A3R5QS62_9CLOT</name>